<keyword evidence="1" id="KW-0812">Transmembrane</keyword>
<gene>
    <name evidence="2" type="ORF">SAMN05661093_03646</name>
</gene>
<protein>
    <submittedName>
        <fullName evidence="2">Uncharacterized protein</fullName>
    </submittedName>
</protein>
<evidence type="ECO:0000313" key="2">
    <source>
        <dbReference type="EMBL" id="SMC99159.1"/>
    </source>
</evidence>
<feature type="transmembrane region" description="Helical" evidence="1">
    <location>
        <begin position="12"/>
        <end position="29"/>
    </location>
</feature>
<evidence type="ECO:0000313" key="3">
    <source>
        <dbReference type="Proteomes" id="UP000192674"/>
    </source>
</evidence>
<dbReference type="EMBL" id="FWXV01000002">
    <property type="protein sequence ID" value="SMC99159.1"/>
    <property type="molecule type" value="Genomic_DNA"/>
</dbReference>
<evidence type="ECO:0000256" key="1">
    <source>
        <dbReference type="SAM" id="Phobius"/>
    </source>
</evidence>
<dbReference type="Proteomes" id="UP000192674">
    <property type="component" value="Unassembled WGS sequence"/>
</dbReference>
<keyword evidence="1" id="KW-0472">Membrane</keyword>
<name>A0A1W2DP51_KIBAR</name>
<dbReference type="AlphaFoldDB" id="A0A1W2DP51"/>
<sequence>MSFWLNSLTPTVVVAACALLFAVGSFWWLNARRGKLRSFEPYSFAAFNQPELVLLRIPLVLHNTGAAPLVVQNLRLRIPGAGLTLPLPWRSSRTRVDPRQGEETQLPAVFAIPGRTAEVRLIEFGAPLPGFVLATREYRAVIDVKLGHRKQWSTLVAFALRAENVTAKDSYIAYSNAPHDVSKEGLANAQAKLEDALKRQSQSPPETIP</sequence>
<accession>A0A1W2DP51</accession>
<reference evidence="2 3" key="1">
    <citation type="submission" date="2017-04" db="EMBL/GenBank/DDBJ databases">
        <authorList>
            <person name="Afonso C.L."/>
            <person name="Miller P.J."/>
            <person name="Scott M.A."/>
            <person name="Spackman E."/>
            <person name="Goraichik I."/>
            <person name="Dimitrov K.M."/>
            <person name="Suarez D.L."/>
            <person name="Swayne D.E."/>
        </authorList>
    </citation>
    <scope>NUCLEOTIDE SEQUENCE [LARGE SCALE GENOMIC DNA]</scope>
    <source>
        <strain evidence="2 3">DSM 43828</strain>
    </source>
</reference>
<keyword evidence="3" id="KW-1185">Reference proteome</keyword>
<keyword evidence="1" id="KW-1133">Transmembrane helix</keyword>
<organism evidence="2 3">
    <name type="scientific">Kibdelosporangium aridum</name>
    <dbReference type="NCBI Taxonomy" id="2030"/>
    <lineage>
        <taxon>Bacteria</taxon>
        <taxon>Bacillati</taxon>
        <taxon>Actinomycetota</taxon>
        <taxon>Actinomycetes</taxon>
        <taxon>Pseudonocardiales</taxon>
        <taxon>Pseudonocardiaceae</taxon>
        <taxon>Kibdelosporangium</taxon>
    </lineage>
</organism>
<proteinExistence type="predicted"/>